<evidence type="ECO:0000313" key="3">
    <source>
        <dbReference type="Proteomes" id="UP000001918"/>
    </source>
</evidence>
<dbReference type="OrthoDB" id="5242400at2"/>
<dbReference type="PROSITE" id="PS51819">
    <property type="entry name" value="VOC"/>
    <property type="match status" value="1"/>
</dbReference>
<evidence type="ECO:0000313" key="2">
    <source>
        <dbReference type="EMBL" id="ACY98038.1"/>
    </source>
</evidence>
<dbReference type="Gene3D" id="3.10.180.10">
    <property type="entry name" value="2,3-Dihydroxybiphenyl 1,2-Dioxygenase, domain 1"/>
    <property type="match status" value="1"/>
</dbReference>
<dbReference type="AlphaFoldDB" id="D1A3Y5"/>
<dbReference type="InterPro" id="IPR004360">
    <property type="entry name" value="Glyas_Fos-R_dOase_dom"/>
</dbReference>
<name>D1A3Y5_THECD</name>
<dbReference type="HOGENOM" id="CLU_1467445_0_0_11"/>
<dbReference type="InterPro" id="IPR050383">
    <property type="entry name" value="GlyoxalaseI/FosfomycinResist"/>
</dbReference>
<dbReference type="Proteomes" id="UP000001918">
    <property type="component" value="Chromosome"/>
</dbReference>
<sequence>MSGVNKEFELRGVHHLALVCRDMKRTVDFYSGVLGMPLVKTIELPMGMGQHFFFDCGGGNHLAFFWFPDAPEAAPGVSAPRNLPDRGEVLSAVGSMNHIAFDVPPEKLEEYREKLIAKGVDVGVILNHDDSEFGVAPDVHDGVYVRSIYFQDPDGILLEFAAWTRELGPGDVRHEPKTAADRTM</sequence>
<dbReference type="CDD" id="cd06587">
    <property type="entry name" value="VOC"/>
    <property type="match status" value="1"/>
</dbReference>
<dbReference type="GO" id="GO:0051213">
    <property type="term" value="F:dioxygenase activity"/>
    <property type="evidence" value="ECO:0007669"/>
    <property type="project" value="UniProtKB-KW"/>
</dbReference>
<keyword evidence="2" id="KW-0223">Dioxygenase</keyword>
<reference evidence="2 3" key="1">
    <citation type="journal article" date="2011" name="Stand. Genomic Sci.">
        <title>Complete genome sequence of Thermomonospora curvata type strain (B9).</title>
        <authorList>
            <person name="Chertkov O."/>
            <person name="Sikorski J."/>
            <person name="Nolan M."/>
            <person name="Lapidus A."/>
            <person name="Lucas S."/>
            <person name="Del Rio T.G."/>
            <person name="Tice H."/>
            <person name="Cheng J.F."/>
            <person name="Goodwin L."/>
            <person name="Pitluck S."/>
            <person name="Liolios K."/>
            <person name="Ivanova N."/>
            <person name="Mavromatis K."/>
            <person name="Mikhailova N."/>
            <person name="Ovchinnikova G."/>
            <person name="Pati A."/>
            <person name="Chen A."/>
            <person name="Palaniappan K."/>
            <person name="Djao O.D."/>
            <person name="Land M."/>
            <person name="Hauser L."/>
            <person name="Chang Y.J."/>
            <person name="Jeffries C.D."/>
            <person name="Brettin T."/>
            <person name="Han C."/>
            <person name="Detter J.C."/>
            <person name="Rohde M."/>
            <person name="Goker M."/>
            <person name="Woyke T."/>
            <person name="Bristow J."/>
            <person name="Eisen J.A."/>
            <person name="Markowitz V."/>
            <person name="Hugenholtz P."/>
            <person name="Klenk H.P."/>
            <person name="Kyrpides N.C."/>
        </authorList>
    </citation>
    <scope>NUCLEOTIDE SEQUENCE [LARGE SCALE GENOMIC DNA]</scope>
    <source>
        <strain evidence="3">ATCC 19995 / DSM 43183 / JCM 3096 / KCTC 9072 / NBRC 15933 / NCIMB 10081 / Henssen B9</strain>
    </source>
</reference>
<dbReference type="Pfam" id="PF00903">
    <property type="entry name" value="Glyoxalase"/>
    <property type="match status" value="1"/>
</dbReference>
<dbReference type="eggNOG" id="COG0346">
    <property type="taxonomic scope" value="Bacteria"/>
</dbReference>
<organism evidence="2 3">
    <name type="scientific">Thermomonospora curvata (strain ATCC 19995 / DSM 43183 / JCM 3096 / KCTC 9072 / NBRC 15933 / NCIMB 10081 / Henssen B9)</name>
    <dbReference type="NCBI Taxonomy" id="471852"/>
    <lineage>
        <taxon>Bacteria</taxon>
        <taxon>Bacillati</taxon>
        <taxon>Actinomycetota</taxon>
        <taxon>Actinomycetes</taxon>
        <taxon>Streptosporangiales</taxon>
        <taxon>Thermomonosporaceae</taxon>
        <taxon>Thermomonospora</taxon>
    </lineage>
</organism>
<keyword evidence="2" id="KW-0560">Oxidoreductase</keyword>
<dbReference type="RefSeq" id="WP_012852822.1">
    <property type="nucleotide sequence ID" value="NC_013510.1"/>
</dbReference>
<dbReference type="EMBL" id="CP001738">
    <property type="protein sequence ID" value="ACY98038.1"/>
    <property type="molecule type" value="Genomic_DNA"/>
</dbReference>
<accession>D1A3Y5</accession>
<dbReference type="InterPro" id="IPR029068">
    <property type="entry name" value="Glyas_Bleomycin-R_OHBP_Dase"/>
</dbReference>
<protein>
    <submittedName>
        <fullName evidence="2">Glyoxalase/bleomycin resistance protein/dioxygenase</fullName>
    </submittedName>
</protein>
<dbReference type="KEGG" id="tcu:Tcur_2477"/>
<dbReference type="STRING" id="471852.Tcur_2477"/>
<dbReference type="SUPFAM" id="SSF54593">
    <property type="entry name" value="Glyoxalase/Bleomycin resistance protein/Dihydroxybiphenyl dioxygenase"/>
    <property type="match status" value="1"/>
</dbReference>
<dbReference type="InterPro" id="IPR037523">
    <property type="entry name" value="VOC_core"/>
</dbReference>
<dbReference type="PANTHER" id="PTHR21366:SF31">
    <property type="entry name" value="METALLOTHIOL TRANSFERASE FOSB"/>
    <property type="match status" value="1"/>
</dbReference>
<feature type="domain" description="VOC" evidence="1">
    <location>
        <begin position="12"/>
        <end position="163"/>
    </location>
</feature>
<evidence type="ECO:0000259" key="1">
    <source>
        <dbReference type="PROSITE" id="PS51819"/>
    </source>
</evidence>
<keyword evidence="3" id="KW-1185">Reference proteome</keyword>
<proteinExistence type="predicted"/>
<dbReference type="PANTHER" id="PTHR21366">
    <property type="entry name" value="GLYOXALASE FAMILY PROTEIN"/>
    <property type="match status" value="1"/>
</dbReference>
<gene>
    <name evidence="2" type="ordered locus">Tcur_2477</name>
</gene>